<dbReference type="PROSITE" id="PS51462">
    <property type="entry name" value="NUDIX"/>
    <property type="match status" value="1"/>
</dbReference>
<feature type="domain" description="Nudix hydrolase" evidence="1">
    <location>
        <begin position="22"/>
        <end position="163"/>
    </location>
</feature>
<proteinExistence type="predicted"/>
<dbReference type="SUPFAM" id="SSF55811">
    <property type="entry name" value="Nudix"/>
    <property type="match status" value="1"/>
</dbReference>
<keyword evidence="3" id="KW-1185">Reference proteome</keyword>
<comment type="caution">
    <text evidence="2">The sequence shown here is derived from an EMBL/GenBank/DDBJ whole genome shotgun (WGS) entry which is preliminary data.</text>
</comment>
<sequence length="188" mass="21043">MRFCPSCGAAVELRRPEGDDRDRHVCTACGTVHYHNPKIVVGSVCTLGDRLLLCRRAIPPRAGFWTIPAGYLELGETAEEGARREAWEEARARIEIQGLLAVYSVKRIDQVQLLYRARLLDENVAPGPESLEVRLVGWSEIPWDSLAFPTVDWILRRALELRGLPWPQAVASNPEERQPEPIPGEGAI</sequence>
<evidence type="ECO:0000313" key="3">
    <source>
        <dbReference type="Proteomes" id="UP001375743"/>
    </source>
</evidence>
<evidence type="ECO:0000259" key="1">
    <source>
        <dbReference type="PROSITE" id="PS51462"/>
    </source>
</evidence>
<dbReference type="PANTHER" id="PTHR43222">
    <property type="entry name" value="NUDIX HYDROLASE 23"/>
    <property type="match status" value="1"/>
</dbReference>
<organism evidence="2 3">
    <name type="scientific">Benzoatithermus flavus</name>
    <dbReference type="NCBI Taxonomy" id="3108223"/>
    <lineage>
        <taxon>Bacteria</taxon>
        <taxon>Pseudomonadati</taxon>
        <taxon>Pseudomonadota</taxon>
        <taxon>Alphaproteobacteria</taxon>
        <taxon>Geminicoccales</taxon>
        <taxon>Geminicoccaceae</taxon>
        <taxon>Benzoatithermus</taxon>
    </lineage>
</organism>
<dbReference type="Gene3D" id="2.20.70.10">
    <property type="match status" value="1"/>
</dbReference>
<dbReference type="InterPro" id="IPR000086">
    <property type="entry name" value="NUDIX_hydrolase_dom"/>
</dbReference>
<evidence type="ECO:0000313" key="2">
    <source>
        <dbReference type="EMBL" id="MEK0081897.1"/>
    </source>
</evidence>
<dbReference type="RefSeq" id="WP_418157738.1">
    <property type="nucleotide sequence ID" value="NZ_JBBLZC010000001.1"/>
</dbReference>
<dbReference type="Pfam" id="PF00293">
    <property type="entry name" value="NUDIX"/>
    <property type="match status" value="1"/>
</dbReference>
<dbReference type="EMBL" id="JBBLZC010000001">
    <property type="protein sequence ID" value="MEK0081897.1"/>
    <property type="molecule type" value="Genomic_DNA"/>
</dbReference>
<dbReference type="CDD" id="cd04511">
    <property type="entry name" value="NUDIX_Hydrolase"/>
    <property type="match status" value="1"/>
</dbReference>
<dbReference type="Gene3D" id="3.90.79.10">
    <property type="entry name" value="Nucleoside Triphosphate Pyrophosphohydrolase"/>
    <property type="match status" value="1"/>
</dbReference>
<accession>A0ABU8XL33</accession>
<dbReference type="Proteomes" id="UP001375743">
    <property type="component" value="Unassembled WGS sequence"/>
</dbReference>
<dbReference type="PANTHER" id="PTHR43222:SF2">
    <property type="entry name" value="NUDIX HYDROLASE 23, CHLOROPLASTIC"/>
    <property type="match status" value="1"/>
</dbReference>
<keyword evidence="2" id="KW-0378">Hydrolase</keyword>
<reference evidence="2 3" key="1">
    <citation type="submission" date="2024-01" db="EMBL/GenBank/DDBJ databases">
        <title>Multi-omics insights into the function and evolution of sodium benzoate biodegradation pathways in Benzoatithermus flavus gen. nov., sp. nov. from hot spring.</title>
        <authorList>
            <person name="Hu C.-J."/>
            <person name="Li W.-J."/>
        </authorList>
    </citation>
    <scope>NUCLEOTIDE SEQUENCE [LARGE SCALE GENOMIC DNA]</scope>
    <source>
        <strain evidence="2 3">SYSU G07066</strain>
    </source>
</reference>
<protein>
    <submittedName>
        <fullName evidence="2">NUDIX hydrolase</fullName>
    </submittedName>
</protein>
<dbReference type="InterPro" id="IPR029401">
    <property type="entry name" value="Nudix_N"/>
</dbReference>
<name>A0ABU8XL33_9PROT</name>
<dbReference type="GO" id="GO:0016787">
    <property type="term" value="F:hydrolase activity"/>
    <property type="evidence" value="ECO:0007669"/>
    <property type="project" value="UniProtKB-KW"/>
</dbReference>
<gene>
    <name evidence="2" type="ORF">U1T56_01945</name>
</gene>
<dbReference type="Pfam" id="PF14803">
    <property type="entry name" value="Zn_ribbon_Nudix"/>
    <property type="match status" value="1"/>
</dbReference>
<dbReference type="InterPro" id="IPR015797">
    <property type="entry name" value="NUDIX_hydrolase-like_dom_sf"/>
</dbReference>